<dbReference type="KEGG" id="cts:Ctha_1557"/>
<evidence type="ECO:0000259" key="1">
    <source>
        <dbReference type="Pfam" id="PF14534"/>
    </source>
</evidence>
<dbReference type="InterPro" id="IPR027843">
    <property type="entry name" value="DUF4440"/>
</dbReference>
<dbReference type="InterPro" id="IPR032710">
    <property type="entry name" value="NTF2-like_dom_sf"/>
</dbReference>
<evidence type="ECO:0000313" key="3">
    <source>
        <dbReference type="Proteomes" id="UP000001208"/>
    </source>
</evidence>
<sequence>MSSTLENQIYQAEEQLRLAMLHSDIAMLDALLSPELIFTNHLGQRLGKHDDLAAHKSGLVKINEVDCSEQQILTSENIAVVSVRMKISGSYDGTLANGDFRFTRIWAKRKDSWQVISAHSSLIA</sequence>
<dbReference type="OrthoDB" id="997066at2"/>
<evidence type="ECO:0000313" key="2">
    <source>
        <dbReference type="EMBL" id="ACF14016.1"/>
    </source>
</evidence>
<name>B3QS71_CHLT3</name>
<reference evidence="2 3" key="1">
    <citation type="submission" date="2008-06" db="EMBL/GenBank/DDBJ databases">
        <title>Complete sequence of Chloroherpeton thalassium ATCC 35110.</title>
        <authorList>
            <consortium name="US DOE Joint Genome Institute"/>
            <person name="Lucas S."/>
            <person name="Copeland A."/>
            <person name="Lapidus A."/>
            <person name="Glavina del Rio T."/>
            <person name="Dalin E."/>
            <person name="Tice H."/>
            <person name="Bruce D."/>
            <person name="Goodwin L."/>
            <person name="Pitluck S."/>
            <person name="Schmutz J."/>
            <person name="Larimer F."/>
            <person name="Land M."/>
            <person name="Hauser L."/>
            <person name="Kyrpides N."/>
            <person name="Mikhailova N."/>
            <person name="Liu Z."/>
            <person name="Li T."/>
            <person name="Zhao F."/>
            <person name="Overmann J."/>
            <person name="Bryant D.A."/>
            <person name="Richardson P."/>
        </authorList>
    </citation>
    <scope>NUCLEOTIDE SEQUENCE [LARGE SCALE GENOMIC DNA]</scope>
    <source>
        <strain evidence="3">ATCC 35110 / GB-78</strain>
    </source>
</reference>
<dbReference type="eggNOG" id="COG4994">
    <property type="taxonomic scope" value="Bacteria"/>
</dbReference>
<accession>B3QS71</accession>
<protein>
    <recommendedName>
        <fullName evidence="1">DUF4440 domain-containing protein</fullName>
    </recommendedName>
</protein>
<dbReference type="Gene3D" id="3.10.450.50">
    <property type="match status" value="1"/>
</dbReference>
<dbReference type="SUPFAM" id="SSF54427">
    <property type="entry name" value="NTF2-like"/>
    <property type="match status" value="1"/>
</dbReference>
<dbReference type="HOGENOM" id="CLU_141608_2_0_10"/>
<keyword evidence="3" id="KW-1185">Reference proteome</keyword>
<dbReference type="Pfam" id="PF14534">
    <property type="entry name" value="DUF4440"/>
    <property type="match status" value="1"/>
</dbReference>
<organism evidence="2 3">
    <name type="scientific">Chloroherpeton thalassium (strain ATCC 35110 / GB-78)</name>
    <dbReference type="NCBI Taxonomy" id="517418"/>
    <lineage>
        <taxon>Bacteria</taxon>
        <taxon>Pseudomonadati</taxon>
        <taxon>Chlorobiota</taxon>
        <taxon>Chlorobiia</taxon>
        <taxon>Chlorobiales</taxon>
        <taxon>Chloroherpetonaceae</taxon>
        <taxon>Chloroherpeton</taxon>
    </lineage>
</organism>
<proteinExistence type="predicted"/>
<feature type="domain" description="DUF4440" evidence="1">
    <location>
        <begin position="11"/>
        <end position="115"/>
    </location>
</feature>
<dbReference type="EMBL" id="CP001100">
    <property type="protein sequence ID" value="ACF14016.1"/>
    <property type="molecule type" value="Genomic_DNA"/>
</dbReference>
<dbReference type="Proteomes" id="UP000001208">
    <property type="component" value="Chromosome"/>
</dbReference>
<dbReference type="STRING" id="517418.Ctha_1557"/>
<gene>
    <name evidence="2" type="ordered locus">Ctha_1557</name>
</gene>
<dbReference type="RefSeq" id="WP_012500100.1">
    <property type="nucleotide sequence ID" value="NC_011026.1"/>
</dbReference>
<dbReference type="AlphaFoldDB" id="B3QS71"/>